<dbReference type="GO" id="GO:0005739">
    <property type="term" value="C:mitochondrion"/>
    <property type="evidence" value="ECO:0007669"/>
    <property type="project" value="TreeGrafter"/>
</dbReference>
<evidence type="ECO:0000256" key="12">
    <source>
        <dbReference type="RuleBase" id="RU004142"/>
    </source>
</evidence>
<dbReference type="PANTHER" id="PTHR11465:SF9">
    <property type="entry name" value="CATALASE"/>
    <property type="match status" value="1"/>
</dbReference>
<dbReference type="GO" id="GO:0042744">
    <property type="term" value="P:hydrogen peroxide catabolic process"/>
    <property type="evidence" value="ECO:0007669"/>
    <property type="project" value="UniProtKB-KW"/>
</dbReference>
<dbReference type="GO" id="GO:0046872">
    <property type="term" value="F:metal ion binding"/>
    <property type="evidence" value="ECO:0007669"/>
    <property type="project" value="UniProtKB-KW"/>
</dbReference>
<dbReference type="FunFam" id="2.40.180.10:FF:000001">
    <property type="entry name" value="Catalase"/>
    <property type="match status" value="1"/>
</dbReference>
<dbReference type="InterPro" id="IPR010582">
    <property type="entry name" value="Catalase_immune_responsive"/>
</dbReference>
<reference evidence="15" key="1">
    <citation type="submission" date="2021-01" db="EMBL/GenBank/DDBJ databases">
        <authorList>
            <person name="Corre E."/>
            <person name="Pelletier E."/>
            <person name="Niang G."/>
            <person name="Scheremetjew M."/>
            <person name="Finn R."/>
            <person name="Kale V."/>
            <person name="Holt S."/>
            <person name="Cochrane G."/>
            <person name="Meng A."/>
            <person name="Brown T."/>
            <person name="Cohen L."/>
        </authorList>
    </citation>
    <scope>NUCLEOTIDE SEQUENCE</scope>
    <source>
        <strain evidence="15">CCMP2078</strain>
    </source>
</reference>
<dbReference type="EMBL" id="HBEA01012913">
    <property type="protein sequence ID" value="CAD8260319.1"/>
    <property type="molecule type" value="Transcribed_RNA"/>
</dbReference>
<dbReference type="GO" id="GO:0005777">
    <property type="term" value="C:peroxisome"/>
    <property type="evidence" value="ECO:0007669"/>
    <property type="project" value="TreeGrafter"/>
</dbReference>
<comment type="cofactor">
    <cofactor evidence="10">
        <name>heme</name>
        <dbReference type="ChEBI" id="CHEBI:30413"/>
    </cofactor>
</comment>
<evidence type="ECO:0000256" key="8">
    <source>
        <dbReference type="ARBA" id="ARBA00049254"/>
    </source>
</evidence>
<comment type="function">
    <text evidence="12">Catalyzes the degradation of hydrogen peroxide (H(2)O(2)) generated by peroxisomal oxidases to water and oxygen, thereby protecting cells from the toxic effects of hydrogen peroxide.</text>
</comment>
<evidence type="ECO:0000259" key="14">
    <source>
        <dbReference type="SMART" id="SM01060"/>
    </source>
</evidence>
<proteinExistence type="inferred from homology"/>
<dbReference type="GO" id="GO:0020037">
    <property type="term" value="F:heme binding"/>
    <property type="evidence" value="ECO:0007669"/>
    <property type="project" value="InterPro"/>
</dbReference>
<feature type="active site" evidence="9">
    <location>
        <position position="145"/>
    </location>
</feature>
<dbReference type="InterPro" id="IPR018028">
    <property type="entry name" value="Catalase"/>
</dbReference>
<evidence type="ECO:0000256" key="3">
    <source>
        <dbReference type="ARBA" id="ARBA00022617"/>
    </source>
</evidence>
<dbReference type="Gene3D" id="2.40.180.10">
    <property type="entry name" value="Catalase core domain"/>
    <property type="match status" value="1"/>
</dbReference>
<dbReference type="PANTHER" id="PTHR11465">
    <property type="entry name" value="CATALASE"/>
    <property type="match status" value="1"/>
</dbReference>
<dbReference type="InterPro" id="IPR040333">
    <property type="entry name" value="Catalase_3"/>
</dbReference>
<evidence type="ECO:0000256" key="2">
    <source>
        <dbReference type="ARBA" id="ARBA00022559"/>
    </source>
</evidence>
<dbReference type="PIRSF" id="PIRSF038928">
    <property type="entry name" value="Catalase_clade1-3"/>
    <property type="match status" value="1"/>
</dbReference>
<dbReference type="PROSITE" id="PS00437">
    <property type="entry name" value="CATALASE_1"/>
    <property type="match status" value="1"/>
</dbReference>
<dbReference type="GO" id="GO:0042542">
    <property type="term" value="P:response to hydrogen peroxide"/>
    <property type="evidence" value="ECO:0007669"/>
    <property type="project" value="TreeGrafter"/>
</dbReference>
<evidence type="ECO:0000256" key="11">
    <source>
        <dbReference type="RuleBase" id="RU000498"/>
    </source>
</evidence>
<dbReference type="InterPro" id="IPR002226">
    <property type="entry name" value="Catalase_haem_BS"/>
</dbReference>
<evidence type="ECO:0000256" key="4">
    <source>
        <dbReference type="ARBA" id="ARBA00022723"/>
    </source>
</evidence>
<dbReference type="InterPro" id="IPR011614">
    <property type="entry name" value="Catalase_core"/>
</dbReference>
<evidence type="ECO:0000256" key="13">
    <source>
        <dbReference type="SAM" id="MobiDB-lite"/>
    </source>
</evidence>
<feature type="active site" evidence="9">
    <location>
        <position position="71"/>
    </location>
</feature>
<evidence type="ECO:0000256" key="10">
    <source>
        <dbReference type="PIRSR" id="PIRSR038928-2"/>
    </source>
</evidence>
<evidence type="ECO:0000256" key="1">
    <source>
        <dbReference type="ARBA" id="ARBA00005329"/>
    </source>
</evidence>
<dbReference type="GO" id="GO:0004096">
    <property type="term" value="F:catalase activity"/>
    <property type="evidence" value="ECO:0007669"/>
    <property type="project" value="UniProtKB-EC"/>
</dbReference>
<evidence type="ECO:0000313" key="15">
    <source>
        <dbReference type="EMBL" id="CAD8260319.1"/>
    </source>
</evidence>
<evidence type="ECO:0000256" key="6">
    <source>
        <dbReference type="ARBA" id="ARBA00023004"/>
    </source>
</evidence>
<keyword evidence="5 11" id="KW-0560">Oxidoreductase</keyword>
<dbReference type="EC" id="1.11.1.6" evidence="11"/>
<feature type="domain" description="Catalase core" evidence="14">
    <location>
        <begin position="24"/>
        <end position="410"/>
    </location>
</feature>
<sequence length="529" mass="58742">MSRDSASNQLERFAKLQAGQSTATVSSGAPADSLSASRTAGARGPIVLEDFNLVDSLAHFDRERIPERVVHAKGAGAFGYFEVTSPEVQKYCRAAFLNELGKRTPVAVRFSTVGGESGSADTARDPRGYAVKFYTEEGNWDLVGNNTPIFFIRDPILFPSFIHTQKRNPGTHLKDPDAFWDFISLRPETTHQVSFLFSDRGTPDGYRHMNGYGSHTFKNVNADGQAVYVKYHLKTDQGIRNLLPEEAAQIEGTDPDYAIRDLYNAIADGKPPSWTMYIQVMSYEEAERCSFNPFDVTKVWSHKDYPLIEVGRLVLDRNPQNYFAEVEQLAFAPAHMVPGIEPSPDKMLQGRLFSYADTHRHRLGTNYQAIPVNRPFACKVANYQRDGPMTVDANQGGAPNYFPNSFSGPAVMREEAWHAPKATGDVMRYEAGDEDNFSQCGEFYRSVLNAEERDRLTSNIAGHLVNAQEFIQKRAIANFAAADADYGRTIAEKVQALKATSSGGSWAERPSAPLSPPRPLPNLSAKSRF</sequence>
<evidence type="ECO:0000256" key="5">
    <source>
        <dbReference type="ARBA" id="ARBA00023002"/>
    </source>
</evidence>
<dbReference type="PROSITE" id="PS00438">
    <property type="entry name" value="CATALASE_2"/>
    <property type="match status" value="1"/>
</dbReference>
<keyword evidence="3 10" id="KW-0349">Heme</keyword>
<dbReference type="InterPro" id="IPR020835">
    <property type="entry name" value="Catalase_sf"/>
</dbReference>
<dbReference type="InterPro" id="IPR024711">
    <property type="entry name" value="Catalase_clade1/3"/>
</dbReference>
<evidence type="ECO:0000256" key="9">
    <source>
        <dbReference type="PIRSR" id="PIRSR038928-1"/>
    </source>
</evidence>
<dbReference type="Pfam" id="PF06628">
    <property type="entry name" value="Catalase-rel"/>
    <property type="match status" value="1"/>
</dbReference>
<dbReference type="Pfam" id="PF00199">
    <property type="entry name" value="Catalase"/>
    <property type="match status" value="1"/>
</dbReference>
<feature type="binding site" description="axial binding residue" evidence="10">
    <location>
        <position position="355"/>
    </location>
    <ligand>
        <name>heme</name>
        <dbReference type="ChEBI" id="CHEBI:30413"/>
    </ligand>
    <ligandPart>
        <name>Fe</name>
        <dbReference type="ChEBI" id="CHEBI:18248"/>
    </ligandPart>
</feature>
<gene>
    <name evidence="15" type="ORF">PPYR1160_LOCUS9821</name>
</gene>
<comment type="catalytic activity">
    <reaction evidence="8 11">
        <text>2 H2O2 = O2 + 2 H2O</text>
        <dbReference type="Rhea" id="RHEA:20309"/>
        <dbReference type="ChEBI" id="CHEBI:15377"/>
        <dbReference type="ChEBI" id="CHEBI:15379"/>
        <dbReference type="ChEBI" id="CHEBI:16240"/>
        <dbReference type="EC" id="1.11.1.6"/>
    </reaction>
</comment>
<evidence type="ECO:0000256" key="7">
    <source>
        <dbReference type="ARBA" id="ARBA00023324"/>
    </source>
</evidence>
<keyword evidence="2 11" id="KW-0575">Peroxidase</keyword>
<dbReference type="SMART" id="SM01060">
    <property type="entry name" value="Catalase"/>
    <property type="match status" value="1"/>
</dbReference>
<keyword evidence="7 11" id="KW-0376">Hydrogen peroxide</keyword>
<dbReference type="PRINTS" id="PR00067">
    <property type="entry name" value="CATALASE"/>
</dbReference>
<keyword evidence="6 10" id="KW-0408">Iron</keyword>
<name>A0A7R9UAR8_9STRA</name>
<dbReference type="SUPFAM" id="SSF56634">
    <property type="entry name" value="Heme-dependent catalase-like"/>
    <property type="match status" value="1"/>
</dbReference>
<dbReference type="CDD" id="cd08156">
    <property type="entry name" value="catalase_clade_3"/>
    <property type="match status" value="1"/>
</dbReference>
<organism evidence="15">
    <name type="scientific">Pinguiococcus pyrenoidosus</name>
    <dbReference type="NCBI Taxonomy" id="172671"/>
    <lineage>
        <taxon>Eukaryota</taxon>
        <taxon>Sar</taxon>
        <taxon>Stramenopiles</taxon>
        <taxon>Ochrophyta</taxon>
        <taxon>Pinguiophyceae</taxon>
        <taxon>Pinguiochrysidales</taxon>
        <taxon>Pinguiochrysidaceae</taxon>
        <taxon>Pinguiococcus</taxon>
    </lineage>
</organism>
<comment type="similarity">
    <text evidence="1 11">Belongs to the catalase family.</text>
</comment>
<feature type="region of interest" description="Disordered" evidence="13">
    <location>
        <begin position="499"/>
        <end position="529"/>
    </location>
</feature>
<dbReference type="AlphaFoldDB" id="A0A7R9UAR8"/>
<dbReference type="PROSITE" id="PS51402">
    <property type="entry name" value="CATALASE_3"/>
    <property type="match status" value="1"/>
</dbReference>
<dbReference type="InterPro" id="IPR024708">
    <property type="entry name" value="Catalase_AS"/>
</dbReference>
<keyword evidence="4 10" id="KW-0479">Metal-binding</keyword>
<accession>A0A7R9UAR8</accession>
<protein>
    <recommendedName>
        <fullName evidence="11">Catalase</fullName>
        <ecNumber evidence="11">1.11.1.6</ecNumber>
    </recommendedName>
</protein>